<protein>
    <submittedName>
        <fullName evidence="1">Uncharacterized protein</fullName>
    </submittedName>
</protein>
<comment type="caution">
    <text evidence="1">The sequence shown here is derived from an EMBL/GenBank/DDBJ whole genome shotgun (WGS) entry which is preliminary data.</text>
</comment>
<dbReference type="AlphaFoldDB" id="A0AB33TXD1"/>
<dbReference type="EMBL" id="FEVP01000024">
    <property type="protein sequence ID" value="CWP99924.1"/>
    <property type="molecule type" value="Genomic_DNA"/>
</dbReference>
<reference evidence="1 2" key="1">
    <citation type="submission" date="2016-02" db="EMBL/GenBank/DDBJ databases">
        <authorList>
            <consortium name="Pathogen Informatics"/>
        </authorList>
    </citation>
    <scope>NUCLEOTIDE SEQUENCE [LARGE SCALE GENOMIC DNA]</scope>
    <source>
        <strain evidence="1 2">2842STDY5881269</strain>
    </source>
</reference>
<evidence type="ECO:0000313" key="2">
    <source>
        <dbReference type="Proteomes" id="UP000072443"/>
    </source>
</evidence>
<proteinExistence type="predicted"/>
<organism evidence="1 2">
    <name type="scientific">Neisseria meningitidis</name>
    <dbReference type="NCBI Taxonomy" id="487"/>
    <lineage>
        <taxon>Bacteria</taxon>
        <taxon>Pseudomonadati</taxon>
        <taxon>Pseudomonadota</taxon>
        <taxon>Betaproteobacteria</taxon>
        <taxon>Neisseriales</taxon>
        <taxon>Neisseriaceae</taxon>
        <taxon>Neisseria</taxon>
    </lineage>
</organism>
<accession>A0AB33TXD1</accession>
<name>A0AB33TXD1_NEIME</name>
<dbReference type="Proteomes" id="UP000072443">
    <property type="component" value="Unassembled WGS sequence"/>
</dbReference>
<sequence length="393" mass="39924">MSSGVLLRDDHQDNMFASDAAAAGVFVRFEDVLRLSEEVRQAVLTVGADAATADDGLGGESGLSAFDAAGAADAVFSLSGGMLPVRDAAAASDGIFSPVVSIVSSAAQSGADALTAAAVQAAAAAALSDGAFAAAVLERAVADGVRVWDAADAAWVLPLADAAVLSDASVCGAAAWAGAEEAAAVSDVLGLSSSVSGVVVSRGRASDGTASHLDALSEAEDAVEADGGCVRDAGTRFEALAWTANTDNWAASRYLLDGWRGLAVVDGVLLGLSDEGVFVLDKDAGNGAEAVSASVCTGKADIGQGVLAHPLGAYMEYALRGNAEMLVSTTQDGTVRTYPYRLVDGKTDELTNGRFVFGRGLRGRHFTFELRLSGASAHIHDWRIDAAAVKRRI</sequence>
<evidence type="ECO:0000313" key="1">
    <source>
        <dbReference type="EMBL" id="CWP99924.1"/>
    </source>
</evidence>
<dbReference type="RefSeq" id="WP_143778050.1">
    <property type="nucleotide sequence ID" value="NZ_FERR01000003.1"/>
</dbReference>
<gene>
    <name evidence="1" type="ORF">ERS514591_01678</name>
</gene>